<gene>
    <name evidence="1" type="ORF">MGAL_10B077617</name>
</gene>
<protein>
    <submittedName>
        <fullName evidence="1">Uncharacterized protein</fullName>
    </submittedName>
</protein>
<feature type="non-terminal residue" evidence="1">
    <location>
        <position position="1"/>
    </location>
</feature>
<evidence type="ECO:0000313" key="1">
    <source>
        <dbReference type="EMBL" id="VDI24769.1"/>
    </source>
</evidence>
<dbReference type="AlphaFoldDB" id="A0A8B6DVC4"/>
<organism evidence="1 2">
    <name type="scientific">Mytilus galloprovincialis</name>
    <name type="common">Mediterranean mussel</name>
    <dbReference type="NCBI Taxonomy" id="29158"/>
    <lineage>
        <taxon>Eukaryota</taxon>
        <taxon>Metazoa</taxon>
        <taxon>Spiralia</taxon>
        <taxon>Lophotrochozoa</taxon>
        <taxon>Mollusca</taxon>
        <taxon>Bivalvia</taxon>
        <taxon>Autobranchia</taxon>
        <taxon>Pteriomorphia</taxon>
        <taxon>Mytilida</taxon>
        <taxon>Mytiloidea</taxon>
        <taxon>Mytilidae</taxon>
        <taxon>Mytilinae</taxon>
        <taxon>Mytilus</taxon>
    </lineage>
</organism>
<accession>A0A8B6DVC4</accession>
<dbReference type="EMBL" id="UYJE01004078">
    <property type="protein sequence ID" value="VDI24769.1"/>
    <property type="molecule type" value="Genomic_DNA"/>
</dbReference>
<dbReference type="Gene3D" id="2.40.50.140">
    <property type="entry name" value="Nucleic acid-binding proteins"/>
    <property type="match status" value="1"/>
</dbReference>
<evidence type="ECO:0000313" key="2">
    <source>
        <dbReference type="Proteomes" id="UP000596742"/>
    </source>
</evidence>
<comment type="caution">
    <text evidence="1">The sequence shown here is derived from an EMBL/GenBank/DDBJ whole genome shotgun (WGS) entry which is preliminary data.</text>
</comment>
<dbReference type="OrthoDB" id="6121668at2759"/>
<name>A0A8B6DVC4_MYTGA</name>
<dbReference type="InterPro" id="IPR012340">
    <property type="entry name" value="NA-bd_OB-fold"/>
</dbReference>
<dbReference type="Proteomes" id="UP000596742">
    <property type="component" value="Unassembled WGS sequence"/>
</dbReference>
<reference evidence="1" key="1">
    <citation type="submission" date="2018-11" db="EMBL/GenBank/DDBJ databases">
        <authorList>
            <person name="Alioto T."/>
            <person name="Alioto T."/>
        </authorList>
    </citation>
    <scope>NUCLEOTIDE SEQUENCE</scope>
</reference>
<dbReference type="SUPFAM" id="SSF50249">
    <property type="entry name" value="Nucleic acid-binding proteins"/>
    <property type="match status" value="1"/>
</dbReference>
<proteinExistence type="predicted"/>
<keyword evidence="2" id="KW-1185">Reference proteome</keyword>
<sequence length="202" mass="22399">MNNIEKLMKLPCNTPYHVPLRVKVAVSATTKIAVADSTGYITVICYDSAKMSMLELNNSVMLRNYIKKADNTIVINRPTVVSLTSAVTVSDVTKAEAKRHIYALPEAVKIIDAVKVEGTTVIIMGKATKEEEKTTKQTKTKEMVLPKRITVKDSTAEVEVTLWKDQANATLPVGSWQLVTDLRLNVYHGVKSFNSTFKTQIL</sequence>